<evidence type="ECO:0000256" key="3">
    <source>
        <dbReference type="SAM" id="MobiDB-lite"/>
    </source>
</evidence>
<reference evidence="5" key="1">
    <citation type="journal article" date="2021" name="Microorganisms">
        <title>The Ever-Expanding Pseudomonas Genus: Description of 43 New Species and Partition of the Pseudomonas putida Group.</title>
        <authorList>
            <person name="Girard L."/>
            <person name="Lood C."/>
            <person name="Hofte M."/>
            <person name="Vandamme P."/>
            <person name="Rokni-Zadeh H."/>
            <person name="van Noort V."/>
            <person name="Lavigne R."/>
            <person name="De Mot R."/>
        </authorList>
    </citation>
    <scope>NUCLEOTIDE SEQUENCE</scope>
    <source>
        <strain evidence="5">COW40</strain>
    </source>
</reference>
<keyword evidence="4" id="KW-0732">Signal</keyword>
<name>A0ABX8N9S2_9PSED</name>
<feature type="region of interest" description="Disordered" evidence="3">
    <location>
        <begin position="230"/>
        <end position="252"/>
    </location>
</feature>
<dbReference type="PANTHER" id="PTHR40841">
    <property type="entry name" value="SIDEROPHORE TRIACETYLFUSARININE C ESTERASE"/>
    <property type="match status" value="1"/>
</dbReference>
<evidence type="ECO:0000256" key="2">
    <source>
        <dbReference type="ARBA" id="ARBA00022801"/>
    </source>
</evidence>
<organism evidence="5 6">
    <name type="scientific">Pseudomonas fakonensis</name>
    <dbReference type="NCBI Taxonomy" id="2842355"/>
    <lineage>
        <taxon>Bacteria</taxon>
        <taxon>Pseudomonadati</taxon>
        <taxon>Pseudomonadota</taxon>
        <taxon>Gammaproteobacteria</taxon>
        <taxon>Pseudomonadales</taxon>
        <taxon>Pseudomonadaceae</taxon>
        <taxon>Pseudomonas</taxon>
    </lineage>
</organism>
<dbReference type="GO" id="GO:0016787">
    <property type="term" value="F:hydrolase activity"/>
    <property type="evidence" value="ECO:0007669"/>
    <property type="project" value="UniProtKB-KW"/>
</dbReference>
<evidence type="ECO:0000313" key="6">
    <source>
        <dbReference type="Proteomes" id="UP001046350"/>
    </source>
</evidence>
<comment type="similarity">
    <text evidence="1">Belongs to the esterase D family.</text>
</comment>
<gene>
    <name evidence="5" type="ORF">KSS94_03040</name>
</gene>
<dbReference type="Pfam" id="PF00756">
    <property type="entry name" value="Esterase"/>
    <property type="match status" value="1"/>
</dbReference>
<dbReference type="Proteomes" id="UP001046350">
    <property type="component" value="Chromosome"/>
</dbReference>
<dbReference type="PANTHER" id="PTHR40841:SF2">
    <property type="entry name" value="SIDEROPHORE-DEGRADING ESTERASE (EUROFUNG)"/>
    <property type="match status" value="1"/>
</dbReference>
<dbReference type="InterPro" id="IPR052558">
    <property type="entry name" value="Siderophore_Hydrolase_D"/>
</dbReference>
<evidence type="ECO:0000256" key="4">
    <source>
        <dbReference type="SAM" id="SignalP"/>
    </source>
</evidence>
<protein>
    <submittedName>
        <fullName evidence="5">Alpha/beta hydrolase</fullName>
    </submittedName>
</protein>
<dbReference type="EMBL" id="CP077076">
    <property type="protein sequence ID" value="QXH52128.1"/>
    <property type="molecule type" value="Genomic_DNA"/>
</dbReference>
<dbReference type="RefSeq" id="WP_217841591.1">
    <property type="nucleotide sequence ID" value="NZ_CP077076.1"/>
</dbReference>
<accession>A0ABX8N9S2</accession>
<proteinExistence type="inferred from homology"/>
<keyword evidence="6" id="KW-1185">Reference proteome</keyword>
<dbReference type="InterPro" id="IPR000801">
    <property type="entry name" value="Esterase-like"/>
</dbReference>
<evidence type="ECO:0000256" key="1">
    <source>
        <dbReference type="ARBA" id="ARBA00005622"/>
    </source>
</evidence>
<sequence>MNKIALGLALALALAASAKAQPQPEQQMDTTLLQRQDLPYHFSHIDLDSADGQRHYRLWVGKPERPAPAAGYPVLWMLDGNAAIGALQAQQLRQLAAGQAPLLVAIGYQSEQRIERSARTFDFTPTVPGLAEQRDPLTGQPSGGIDRFLDLLEQRMRPQVAAMAPIDPARQTLWGHSYGALAVLHTLFTRPAMFSDYAVASPSLWWHDGAIARELPGLAQRLGSSQPRLLLMRGDDEPSNPRAAPNPDSDRPMRELAARLAKVEGLQVRYQHFPGLSHGPMLPASLAQVLAGLSR</sequence>
<keyword evidence="2 5" id="KW-0378">Hydrolase</keyword>
<feature type="chain" id="PRO_5045895081" evidence="4">
    <location>
        <begin position="21"/>
        <end position="295"/>
    </location>
</feature>
<evidence type="ECO:0000313" key="5">
    <source>
        <dbReference type="EMBL" id="QXH52128.1"/>
    </source>
</evidence>
<feature type="signal peptide" evidence="4">
    <location>
        <begin position="1"/>
        <end position="20"/>
    </location>
</feature>